<organism evidence="2 3">
    <name type="scientific">Porites evermanni</name>
    <dbReference type="NCBI Taxonomy" id="104178"/>
    <lineage>
        <taxon>Eukaryota</taxon>
        <taxon>Metazoa</taxon>
        <taxon>Cnidaria</taxon>
        <taxon>Anthozoa</taxon>
        <taxon>Hexacorallia</taxon>
        <taxon>Scleractinia</taxon>
        <taxon>Fungiina</taxon>
        <taxon>Poritidae</taxon>
        <taxon>Porites</taxon>
    </lineage>
</organism>
<dbReference type="PANTHER" id="PTHR33995:SF7">
    <property type="entry name" value="BURSICON SUBUNIT ALPHA-RELATED"/>
    <property type="match status" value="1"/>
</dbReference>
<proteinExistence type="predicted"/>
<reference evidence="2 3" key="1">
    <citation type="submission" date="2022-05" db="EMBL/GenBank/DDBJ databases">
        <authorList>
            <consortium name="Genoscope - CEA"/>
            <person name="William W."/>
        </authorList>
    </citation>
    <scope>NUCLEOTIDE SEQUENCE [LARGE SCALE GENOMIC DNA]</scope>
</reference>
<dbReference type="InterPro" id="IPR029034">
    <property type="entry name" value="Cystine-knot_cytokine"/>
</dbReference>
<dbReference type="EMBL" id="CALNXI010000024">
    <property type="protein sequence ID" value="CAH3015509.1"/>
    <property type="molecule type" value="Genomic_DNA"/>
</dbReference>
<sequence>ALVHPLFLTAVIQLLLMDCAYSLPYNTKTGVFPREEQPLMKRLGLENSQETEDLPSEENMKNLSSAMKPSKEFGPKVHPCFNTTVNKTVITSNGEKVLCLVPSEAELMKYLKESGGFNKHYVAVTEEEAEESFEDPLNPIVSSKPVWSTVTGRRRRFSDEDDYYMVGNTKGTLDNKHQKRSVSGLKSCVEQGERNSIGMIQLCGECGWVTKLPEDKFPRYINELICGKDGNTFSHSPEICNMFQGECIQGSLTQDLLERTDRYEKINSLDPQYHAVYKQVWQPYSQAIRSCCQCQNF</sequence>
<evidence type="ECO:0000313" key="3">
    <source>
        <dbReference type="Proteomes" id="UP001159427"/>
    </source>
</evidence>
<evidence type="ECO:0000256" key="1">
    <source>
        <dbReference type="SAM" id="SignalP"/>
    </source>
</evidence>
<feature type="chain" id="PRO_5047123008" evidence="1">
    <location>
        <begin position="23"/>
        <end position="297"/>
    </location>
</feature>
<dbReference type="PANTHER" id="PTHR33995">
    <property type="entry name" value="PROTEIN CBG18546"/>
    <property type="match status" value="1"/>
</dbReference>
<protein>
    <submittedName>
        <fullName evidence="2">Uncharacterized protein</fullName>
    </submittedName>
</protein>
<gene>
    <name evidence="2" type="ORF">PEVE_00017427</name>
</gene>
<feature type="signal peptide" evidence="1">
    <location>
        <begin position="1"/>
        <end position="22"/>
    </location>
</feature>
<keyword evidence="3" id="KW-1185">Reference proteome</keyword>
<name>A0ABN8LIT0_9CNID</name>
<dbReference type="Proteomes" id="UP001159427">
    <property type="component" value="Unassembled WGS sequence"/>
</dbReference>
<feature type="non-terminal residue" evidence="2">
    <location>
        <position position="1"/>
    </location>
</feature>
<keyword evidence="1" id="KW-0732">Signal</keyword>
<comment type="caution">
    <text evidence="2">The sequence shown here is derived from an EMBL/GenBank/DDBJ whole genome shotgun (WGS) entry which is preliminary data.</text>
</comment>
<dbReference type="SUPFAM" id="SSF57501">
    <property type="entry name" value="Cystine-knot cytokines"/>
    <property type="match status" value="1"/>
</dbReference>
<accession>A0ABN8LIT0</accession>
<evidence type="ECO:0000313" key="2">
    <source>
        <dbReference type="EMBL" id="CAH3015509.1"/>
    </source>
</evidence>